<reference evidence="1" key="2">
    <citation type="submission" date="2025-03" db="EMBL/GenBank/DDBJ databases">
        <authorList>
            <consortium name="ELIXIR-Norway"/>
            <consortium name="Elixir Norway"/>
        </authorList>
    </citation>
    <scope>NUCLEOTIDE SEQUENCE</scope>
</reference>
<name>A0AC60A7J4_RANTA</name>
<proteinExistence type="predicted"/>
<evidence type="ECO:0000313" key="1">
    <source>
        <dbReference type="EMBL" id="CAN0563154.1"/>
    </source>
</evidence>
<organism evidence="1 2">
    <name type="scientific">Rangifer tarandus platyrhynchus</name>
    <name type="common">Svalbard reindeer</name>
    <dbReference type="NCBI Taxonomy" id="3082113"/>
    <lineage>
        <taxon>Eukaryota</taxon>
        <taxon>Metazoa</taxon>
        <taxon>Chordata</taxon>
        <taxon>Craniata</taxon>
        <taxon>Vertebrata</taxon>
        <taxon>Euteleostomi</taxon>
        <taxon>Mammalia</taxon>
        <taxon>Eutheria</taxon>
        <taxon>Laurasiatheria</taxon>
        <taxon>Artiodactyla</taxon>
        <taxon>Ruminantia</taxon>
        <taxon>Pecora</taxon>
        <taxon>Cervidae</taxon>
        <taxon>Odocoileinae</taxon>
        <taxon>Rangifer</taxon>
    </lineage>
</organism>
<sequence length="100" mass="9688">MALMTPRKGPTIGCGGRAALSGWDPGSAWGPRGPGSVTRCAMCYSLCGGDRDEPGSPLAAAAAAAAAAAPAAAARTPSPRAHLGAPERSAAAGPVRPRAP</sequence>
<protein>
    <submittedName>
        <fullName evidence="1">Uncharacterized protein</fullName>
    </submittedName>
</protein>
<evidence type="ECO:0000313" key="2">
    <source>
        <dbReference type="Proteomes" id="UP001162501"/>
    </source>
</evidence>
<reference evidence="1" key="1">
    <citation type="submission" date="2023-05" db="EMBL/GenBank/DDBJ databases">
        <authorList>
            <consortium name="ELIXIR-Norway"/>
        </authorList>
    </citation>
    <scope>NUCLEOTIDE SEQUENCE</scope>
</reference>
<dbReference type="Proteomes" id="UP001162501">
    <property type="component" value="Chromosome 8"/>
</dbReference>
<accession>A0AC60A7J4</accession>
<gene>
    <name evidence="1" type="ORF">MRATA1EN22A_LOCUS27473</name>
</gene>
<dbReference type="EMBL" id="OX596092">
    <property type="protein sequence ID" value="CAN0563154.1"/>
    <property type="molecule type" value="Genomic_DNA"/>
</dbReference>